<proteinExistence type="predicted"/>
<comment type="caution">
    <text evidence="1">The sequence shown here is derived from an EMBL/GenBank/DDBJ whole genome shotgun (WGS) entry which is preliminary data.</text>
</comment>
<dbReference type="EMBL" id="JAPDGR010000013">
    <property type="protein sequence ID" value="KAJ2998890.1"/>
    <property type="molecule type" value="Genomic_DNA"/>
</dbReference>
<evidence type="ECO:0000313" key="2">
    <source>
        <dbReference type="Proteomes" id="UP001143856"/>
    </source>
</evidence>
<dbReference type="Proteomes" id="UP001143856">
    <property type="component" value="Unassembled WGS sequence"/>
</dbReference>
<protein>
    <submittedName>
        <fullName evidence="1">Uncharacterized protein</fullName>
    </submittedName>
</protein>
<sequence length="247" mass="26995">MRSSLERRPGPTSEPIRISPHNDEFDHQQVDDARDPNESGGAGRNNNEQHTYLNESQVNHIYEWLDGIDDAGLNDPNEPINADDRGSSDGGSSNDNSDNNNSDDNNSDDNNSDDNNSDDNNSDDDKSSDNKSSDDEPSDDESSSDKSSSDDSSSDKSSSNDSSNDDSSDDDANGNAGGMTGQQASQGPSRQLIIDMAREEIKRNIQIIRDNTAWRAIDLETAYYLKGLIQNLGLPDDNPAEPRPLWL</sequence>
<organism evidence="1 2">
    <name type="scientific">Xylaria curta</name>
    <dbReference type="NCBI Taxonomy" id="42375"/>
    <lineage>
        <taxon>Eukaryota</taxon>
        <taxon>Fungi</taxon>
        <taxon>Dikarya</taxon>
        <taxon>Ascomycota</taxon>
        <taxon>Pezizomycotina</taxon>
        <taxon>Sordariomycetes</taxon>
        <taxon>Xylariomycetidae</taxon>
        <taxon>Xylariales</taxon>
        <taxon>Xylariaceae</taxon>
        <taxon>Xylaria</taxon>
    </lineage>
</organism>
<accession>A0ACC1PSQ3</accession>
<name>A0ACC1PSQ3_9PEZI</name>
<keyword evidence="2" id="KW-1185">Reference proteome</keyword>
<gene>
    <name evidence="1" type="ORF">NUW58_g181</name>
</gene>
<evidence type="ECO:0000313" key="1">
    <source>
        <dbReference type="EMBL" id="KAJ2998890.1"/>
    </source>
</evidence>
<reference evidence="1" key="1">
    <citation type="submission" date="2022-10" db="EMBL/GenBank/DDBJ databases">
        <title>Genome Sequence of Xylaria curta.</title>
        <authorList>
            <person name="Buettner E."/>
        </authorList>
    </citation>
    <scope>NUCLEOTIDE SEQUENCE</scope>
    <source>
        <strain evidence="1">Babe10</strain>
    </source>
</reference>